<gene>
    <name evidence="1" type="ORF">BDV96DRAFT_605673</name>
</gene>
<name>A0A6A5YMD4_9PLEO</name>
<sequence length="441" mass="50445">MRSASTSRTRLRRESKFNTWPKSIRTQTVFCSFLDAILPAVEFIYDFLSQYGWEFNELRGDFPDDWLNYSADDLAYEYDIPLPGDDEWIVVRALLSSPIFRRTWIVQEIILAREVRIMIEELEYPFDMDGSLGFRTFLGMHNQRSLSPVVGRYLGPEADDVMTLLRDRLTHRHLPGDASRALLPLLSEIRTFGATDPRDKVYAQALLHAISTRLGSSSPRIKASTSFFAKKRCGRSTACPPGFPDWSCSVLEKFGNFLDEDEKMFNATKGLRLTIQEFEDVKKLRIQGIYSSITIGVVDDKLTGMIDDWYNHADGHGENDKNCMKRYGLMEAKFYEVREDELRKGGYSTDEETRDMIRMTGAVGTMASYRVLFTTGEKYMGLAPLTARIGDVIYLLPGVDVPLVLRNVWGDEYELIGQCYTHGIMYGERADSKMLQNITLL</sequence>
<keyword evidence="2" id="KW-1185">Reference proteome</keyword>
<proteinExistence type="predicted"/>
<dbReference type="PANTHER" id="PTHR24148">
    <property type="entry name" value="ANKYRIN REPEAT DOMAIN-CONTAINING PROTEIN 39 HOMOLOG-RELATED"/>
    <property type="match status" value="1"/>
</dbReference>
<evidence type="ECO:0000313" key="1">
    <source>
        <dbReference type="EMBL" id="KAF2108296.1"/>
    </source>
</evidence>
<dbReference type="Pfam" id="PF26639">
    <property type="entry name" value="Het-6_barrel"/>
    <property type="match status" value="1"/>
</dbReference>
<dbReference type="InterPro" id="IPR052895">
    <property type="entry name" value="HetReg/Transcr_Mod"/>
</dbReference>
<protein>
    <recommendedName>
        <fullName evidence="3">Heterokaryon incompatibility domain-containing protein</fullName>
    </recommendedName>
</protein>
<dbReference type="Proteomes" id="UP000799770">
    <property type="component" value="Unassembled WGS sequence"/>
</dbReference>
<evidence type="ECO:0008006" key="3">
    <source>
        <dbReference type="Google" id="ProtNLM"/>
    </source>
</evidence>
<accession>A0A6A5YMD4</accession>
<dbReference type="AlphaFoldDB" id="A0A6A5YMD4"/>
<organism evidence="1 2">
    <name type="scientific">Lophiotrema nucula</name>
    <dbReference type="NCBI Taxonomy" id="690887"/>
    <lineage>
        <taxon>Eukaryota</taxon>
        <taxon>Fungi</taxon>
        <taxon>Dikarya</taxon>
        <taxon>Ascomycota</taxon>
        <taxon>Pezizomycotina</taxon>
        <taxon>Dothideomycetes</taxon>
        <taxon>Pleosporomycetidae</taxon>
        <taxon>Pleosporales</taxon>
        <taxon>Lophiotremataceae</taxon>
        <taxon>Lophiotrema</taxon>
    </lineage>
</organism>
<dbReference type="EMBL" id="ML977348">
    <property type="protein sequence ID" value="KAF2108296.1"/>
    <property type="molecule type" value="Genomic_DNA"/>
</dbReference>
<evidence type="ECO:0000313" key="2">
    <source>
        <dbReference type="Proteomes" id="UP000799770"/>
    </source>
</evidence>
<reference evidence="1" key="1">
    <citation type="journal article" date="2020" name="Stud. Mycol.">
        <title>101 Dothideomycetes genomes: a test case for predicting lifestyles and emergence of pathogens.</title>
        <authorList>
            <person name="Haridas S."/>
            <person name="Albert R."/>
            <person name="Binder M."/>
            <person name="Bloem J."/>
            <person name="Labutti K."/>
            <person name="Salamov A."/>
            <person name="Andreopoulos B."/>
            <person name="Baker S."/>
            <person name="Barry K."/>
            <person name="Bills G."/>
            <person name="Bluhm B."/>
            <person name="Cannon C."/>
            <person name="Castanera R."/>
            <person name="Culley D."/>
            <person name="Daum C."/>
            <person name="Ezra D."/>
            <person name="Gonzalez J."/>
            <person name="Henrissat B."/>
            <person name="Kuo A."/>
            <person name="Liang C."/>
            <person name="Lipzen A."/>
            <person name="Lutzoni F."/>
            <person name="Magnuson J."/>
            <person name="Mondo S."/>
            <person name="Nolan M."/>
            <person name="Ohm R."/>
            <person name="Pangilinan J."/>
            <person name="Park H.-J."/>
            <person name="Ramirez L."/>
            <person name="Alfaro M."/>
            <person name="Sun H."/>
            <person name="Tritt A."/>
            <person name="Yoshinaga Y."/>
            <person name="Zwiers L.-H."/>
            <person name="Turgeon B."/>
            <person name="Goodwin S."/>
            <person name="Spatafora J."/>
            <person name="Crous P."/>
            <person name="Grigoriev I."/>
        </authorList>
    </citation>
    <scope>NUCLEOTIDE SEQUENCE</scope>
    <source>
        <strain evidence="1">CBS 627.86</strain>
    </source>
</reference>
<dbReference type="PANTHER" id="PTHR24148:SF64">
    <property type="entry name" value="HETEROKARYON INCOMPATIBILITY DOMAIN-CONTAINING PROTEIN"/>
    <property type="match status" value="1"/>
</dbReference>
<dbReference type="OrthoDB" id="2157530at2759"/>